<keyword evidence="1 4" id="KW-0349">Heme</keyword>
<keyword evidence="9" id="KW-1185">Reference proteome</keyword>
<dbReference type="InterPro" id="IPR051459">
    <property type="entry name" value="Cytochrome_c-type_DH"/>
</dbReference>
<keyword evidence="5" id="KW-0732">Signal</keyword>
<keyword evidence="2 4" id="KW-0479">Metal-binding</keyword>
<dbReference type="InterPro" id="IPR037524">
    <property type="entry name" value="PA14/GLEYA"/>
</dbReference>
<dbReference type="SUPFAM" id="SSF46626">
    <property type="entry name" value="Cytochrome c"/>
    <property type="match status" value="1"/>
</dbReference>
<feature type="domain" description="Cytochrome c" evidence="6">
    <location>
        <begin position="20"/>
        <end position="111"/>
    </location>
</feature>
<dbReference type="PROSITE" id="PS51820">
    <property type="entry name" value="PA14"/>
    <property type="match status" value="1"/>
</dbReference>
<evidence type="ECO:0000256" key="1">
    <source>
        <dbReference type="ARBA" id="ARBA00022617"/>
    </source>
</evidence>
<dbReference type="EMBL" id="JBHUIT010000003">
    <property type="protein sequence ID" value="MFD2256083.1"/>
    <property type="molecule type" value="Genomic_DNA"/>
</dbReference>
<dbReference type="SUPFAM" id="SSF56988">
    <property type="entry name" value="Anthrax protective antigen"/>
    <property type="match status" value="1"/>
</dbReference>
<dbReference type="Pfam" id="PF00034">
    <property type="entry name" value="Cytochrom_C"/>
    <property type="match status" value="1"/>
</dbReference>
<dbReference type="PANTHER" id="PTHR35008">
    <property type="entry name" value="BLL4482 PROTEIN-RELATED"/>
    <property type="match status" value="1"/>
</dbReference>
<evidence type="ECO:0000256" key="3">
    <source>
        <dbReference type="ARBA" id="ARBA00023004"/>
    </source>
</evidence>
<dbReference type="RefSeq" id="WP_386819005.1">
    <property type="nucleotide sequence ID" value="NZ_JBHUIT010000003.1"/>
</dbReference>
<dbReference type="PROSITE" id="PS51007">
    <property type="entry name" value="CYTC"/>
    <property type="match status" value="1"/>
</dbReference>
<dbReference type="Pfam" id="PF07691">
    <property type="entry name" value="PA14"/>
    <property type="match status" value="1"/>
</dbReference>
<dbReference type="Gene3D" id="1.10.760.10">
    <property type="entry name" value="Cytochrome c-like domain"/>
    <property type="match status" value="1"/>
</dbReference>
<evidence type="ECO:0000256" key="5">
    <source>
        <dbReference type="SAM" id="SignalP"/>
    </source>
</evidence>
<proteinExistence type="predicted"/>
<dbReference type="Proteomes" id="UP001597375">
    <property type="component" value="Unassembled WGS sequence"/>
</dbReference>
<accession>A0ABW5D6S3</accession>
<sequence>MSRIRLTSLFLTSLVFSPLLHAQDGGQLYTLYCSACHAPDGKGATGGVFPPLAGSPWVAGDARRSISVVLKGLHGPVEVNGKGYNLEMPPQESVLADDVVAAILTYVRSSWGNKAGPVTTDEVKAVRAALSERTEAWTAPELLKLYPLPVKETALKNLTSRVYKGQWVDLPNFDKIQPEGVEEEHNGIIDLGITNLKNNFGIVWEGDFIAKKKGPHRFFLDADDGARILIDGEVVAAVKGMGPVGKRAQKKKVVLDAGTHSIRIEYFDAGGNKALAVGWEHLTEKKFNWLSVERSEVKPDWPEIMLTPKEDQTVIYRNFIDGTSARAIGFGFPGGINIAYSADHLAPELIWKGKFISAGRHWTARGQGNEPPAEKLVNRLTKERYLPSEARFKGYTLDKNGNPTFNVDLDGATLSDTWKPGETGTIIRTLELKGGTSDLVIPLGNPSLTGMENVTVTPGKTVSVTYTLK</sequence>
<dbReference type="InterPro" id="IPR009056">
    <property type="entry name" value="Cyt_c-like_dom"/>
</dbReference>
<comment type="caution">
    <text evidence="8">The sequence shown here is derived from an EMBL/GenBank/DDBJ whole genome shotgun (WGS) entry which is preliminary data.</text>
</comment>
<feature type="domain" description="PA14" evidence="7">
    <location>
        <begin position="153"/>
        <end position="297"/>
    </location>
</feature>
<feature type="signal peptide" evidence="5">
    <location>
        <begin position="1"/>
        <end position="22"/>
    </location>
</feature>
<evidence type="ECO:0000256" key="2">
    <source>
        <dbReference type="ARBA" id="ARBA00022723"/>
    </source>
</evidence>
<evidence type="ECO:0000259" key="7">
    <source>
        <dbReference type="PROSITE" id="PS51820"/>
    </source>
</evidence>
<evidence type="ECO:0000313" key="8">
    <source>
        <dbReference type="EMBL" id="MFD2256083.1"/>
    </source>
</evidence>
<feature type="chain" id="PRO_5047148353" evidence="5">
    <location>
        <begin position="23"/>
        <end position="469"/>
    </location>
</feature>
<dbReference type="SMART" id="SM00758">
    <property type="entry name" value="PA14"/>
    <property type="match status" value="1"/>
</dbReference>
<evidence type="ECO:0000259" key="6">
    <source>
        <dbReference type="PROSITE" id="PS51007"/>
    </source>
</evidence>
<keyword evidence="3 4" id="KW-0408">Iron</keyword>
<dbReference type="InterPro" id="IPR036909">
    <property type="entry name" value="Cyt_c-like_dom_sf"/>
</dbReference>
<dbReference type="Gene3D" id="3.90.182.10">
    <property type="entry name" value="Toxin - Anthrax Protective Antigen,domain 1"/>
    <property type="match status" value="1"/>
</dbReference>
<evidence type="ECO:0000313" key="9">
    <source>
        <dbReference type="Proteomes" id="UP001597375"/>
    </source>
</evidence>
<name>A0ABW5D6S3_9BACT</name>
<evidence type="ECO:0000256" key="4">
    <source>
        <dbReference type="PROSITE-ProRule" id="PRU00433"/>
    </source>
</evidence>
<dbReference type="PANTHER" id="PTHR35008:SF8">
    <property type="entry name" value="ALCOHOL DEHYDROGENASE CYTOCHROME C SUBUNIT"/>
    <property type="match status" value="1"/>
</dbReference>
<reference evidence="9" key="1">
    <citation type="journal article" date="2019" name="Int. J. Syst. Evol. Microbiol.">
        <title>The Global Catalogue of Microorganisms (GCM) 10K type strain sequencing project: providing services to taxonomists for standard genome sequencing and annotation.</title>
        <authorList>
            <consortium name="The Broad Institute Genomics Platform"/>
            <consortium name="The Broad Institute Genome Sequencing Center for Infectious Disease"/>
            <person name="Wu L."/>
            <person name="Ma J."/>
        </authorList>
    </citation>
    <scope>NUCLEOTIDE SEQUENCE [LARGE SCALE GENOMIC DNA]</scope>
    <source>
        <strain evidence="9">CGMCC 4.7106</strain>
    </source>
</reference>
<organism evidence="8 9">
    <name type="scientific">Luteolibacter algae</name>
    <dbReference type="NCBI Taxonomy" id="454151"/>
    <lineage>
        <taxon>Bacteria</taxon>
        <taxon>Pseudomonadati</taxon>
        <taxon>Verrucomicrobiota</taxon>
        <taxon>Verrucomicrobiia</taxon>
        <taxon>Verrucomicrobiales</taxon>
        <taxon>Verrucomicrobiaceae</taxon>
        <taxon>Luteolibacter</taxon>
    </lineage>
</organism>
<dbReference type="InterPro" id="IPR011658">
    <property type="entry name" value="PA14_dom"/>
</dbReference>
<gene>
    <name evidence="8" type="ORF">ACFSSA_05285</name>
</gene>
<protein>
    <submittedName>
        <fullName evidence="8">PA14 domain-containing protein</fullName>
    </submittedName>
</protein>